<dbReference type="InterPro" id="IPR018253">
    <property type="entry name" value="DnaJ_domain_CS"/>
</dbReference>
<dbReference type="HOGENOM" id="CLU_009539_3_1_1"/>
<keyword evidence="4" id="KW-1185">Reference proteome</keyword>
<dbReference type="STRING" id="10228.B3S935"/>
<dbReference type="PROSITE" id="PS00636">
    <property type="entry name" value="DNAJ_1"/>
    <property type="match status" value="1"/>
</dbReference>
<evidence type="ECO:0000313" key="3">
    <source>
        <dbReference type="EMBL" id="EDV20801.1"/>
    </source>
</evidence>
<dbReference type="CDD" id="cd06257">
    <property type="entry name" value="DnaJ"/>
    <property type="match status" value="1"/>
</dbReference>
<dbReference type="PANTHER" id="PTHR44029:SF1">
    <property type="entry name" value="DNAJ HOMOLOG SUBFAMILY C MEMBER 21"/>
    <property type="match status" value="1"/>
</dbReference>
<dbReference type="AlphaFoldDB" id="B3S935"/>
<evidence type="ECO:0000256" key="1">
    <source>
        <dbReference type="SAM" id="MobiDB-lite"/>
    </source>
</evidence>
<protein>
    <recommendedName>
        <fullName evidence="2">J domain-containing protein</fullName>
    </recommendedName>
</protein>
<dbReference type="InParanoid" id="B3S935"/>
<dbReference type="PROSITE" id="PS50076">
    <property type="entry name" value="DNAJ_2"/>
    <property type="match status" value="1"/>
</dbReference>
<dbReference type="InterPro" id="IPR054076">
    <property type="entry name" value="ZUO1-like_ZHD"/>
</dbReference>
<feature type="non-terminal residue" evidence="3">
    <location>
        <position position="199"/>
    </location>
</feature>
<dbReference type="Gene3D" id="1.10.287.110">
    <property type="entry name" value="DnaJ domain"/>
    <property type="match status" value="1"/>
</dbReference>
<proteinExistence type="predicted"/>
<dbReference type="PhylomeDB" id="B3S935"/>
<dbReference type="Proteomes" id="UP000009022">
    <property type="component" value="Unassembled WGS sequence"/>
</dbReference>
<dbReference type="EMBL" id="DS985257">
    <property type="protein sequence ID" value="EDV20801.1"/>
    <property type="molecule type" value="Genomic_DNA"/>
</dbReference>
<dbReference type="GeneID" id="6757887"/>
<dbReference type="CTD" id="6757887"/>
<dbReference type="KEGG" id="tad:TRIADDRAFT_5788"/>
<dbReference type="InterPro" id="IPR001623">
    <property type="entry name" value="DnaJ_domain"/>
</dbReference>
<sequence>MRCYYEVLGVERTATTQELKKAYRKLALKYHPDKNINQAEEYTQLFTEILRAYEVLSDPHERAWYYVLSLIPFLVLHVIGEDYVHDSLNLMQFFKSSAYNGYGDDEKGFYAVFQYVFETIAKEEEPYKESEESAPSFGFSNSDYDEVVRVFYAYWQSYSSAFSFVWLEEYDTRQAPNRRTQRLMEKENKKLRDAARKER</sequence>
<dbReference type="Pfam" id="PF00226">
    <property type="entry name" value="DnaJ"/>
    <property type="match status" value="1"/>
</dbReference>
<dbReference type="SUPFAM" id="SSF46565">
    <property type="entry name" value="Chaperone J-domain"/>
    <property type="match status" value="1"/>
</dbReference>
<evidence type="ECO:0000313" key="4">
    <source>
        <dbReference type="Proteomes" id="UP000009022"/>
    </source>
</evidence>
<dbReference type="InterPro" id="IPR051964">
    <property type="entry name" value="Chaperone_stress_response"/>
</dbReference>
<accession>B3S935</accession>
<dbReference type="PANTHER" id="PTHR44029">
    <property type="entry name" value="DNAJ HOMOLOG SUBFAMILY C MEMBER 21"/>
    <property type="match status" value="1"/>
</dbReference>
<dbReference type="OMA" id="DSTGEWN"/>
<dbReference type="Pfam" id="PF21884">
    <property type="entry name" value="ZUO1-like_ZHD"/>
    <property type="match status" value="1"/>
</dbReference>
<dbReference type="SMART" id="SM00271">
    <property type="entry name" value="DnaJ"/>
    <property type="match status" value="1"/>
</dbReference>
<reference evidence="3 4" key="1">
    <citation type="journal article" date="2008" name="Nature">
        <title>The Trichoplax genome and the nature of placozoans.</title>
        <authorList>
            <person name="Srivastava M."/>
            <person name="Begovic E."/>
            <person name="Chapman J."/>
            <person name="Putnam N.H."/>
            <person name="Hellsten U."/>
            <person name="Kawashima T."/>
            <person name="Kuo A."/>
            <person name="Mitros T."/>
            <person name="Salamov A."/>
            <person name="Carpenter M.L."/>
            <person name="Signorovitch A.Y."/>
            <person name="Moreno M.A."/>
            <person name="Kamm K."/>
            <person name="Grimwood J."/>
            <person name="Schmutz J."/>
            <person name="Shapiro H."/>
            <person name="Grigoriev I.V."/>
            <person name="Buss L.W."/>
            <person name="Schierwater B."/>
            <person name="Dellaporta S.L."/>
            <person name="Rokhsar D.S."/>
        </authorList>
    </citation>
    <scope>NUCLEOTIDE SEQUENCE [LARGE SCALE GENOMIC DNA]</scope>
    <source>
        <strain evidence="3 4">Grell-BS-1999</strain>
    </source>
</reference>
<feature type="compositionally biased region" description="Basic and acidic residues" evidence="1">
    <location>
        <begin position="182"/>
        <end position="199"/>
    </location>
</feature>
<gene>
    <name evidence="3" type="ORF">TRIADDRAFT_5788</name>
</gene>
<organism evidence="3 4">
    <name type="scientific">Trichoplax adhaerens</name>
    <name type="common">Trichoplax reptans</name>
    <dbReference type="NCBI Taxonomy" id="10228"/>
    <lineage>
        <taxon>Eukaryota</taxon>
        <taxon>Metazoa</taxon>
        <taxon>Placozoa</taxon>
        <taxon>Uniplacotomia</taxon>
        <taxon>Trichoplacea</taxon>
        <taxon>Trichoplacidae</taxon>
        <taxon>Trichoplax</taxon>
    </lineage>
</organism>
<dbReference type="InterPro" id="IPR036869">
    <property type="entry name" value="J_dom_sf"/>
</dbReference>
<feature type="region of interest" description="Disordered" evidence="1">
    <location>
        <begin position="177"/>
        <end position="199"/>
    </location>
</feature>
<evidence type="ECO:0000259" key="2">
    <source>
        <dbReference type="PROSITE" id="PS50076"/>
    </source>
</evidence>
<dbReference type="PRINTS" id="PR00625">
    <property type="entry name" value="JDOMAIN"/>
</dbReference>
<dbReference type="OrthoDB" id="552049at2759"/>
<feature type="domain" description="J" evidence="2">
    <location>
        <begin position="3"/>
        <end position="69"/>
    </location>
</feature>
<dbReference type="eggNOG" id="KOG0717">
    <property type="taxonomic scope" value="Eukaryota"/>
</dbReference>
<name>B3S935_TRIAD</name>
<dbReference type="RefSeq" id="XP_002116742.1">
    <property type="nucleotide sequence ID" value="XM_002116706.1"/>
</dbReference>